<keyword evidence="3" id="KW-1185">Reference proteome</keyword>
<feature type="region of interest" description="Disordered" evidence="1">
    <location>
        <begin position="202"/>
        <end position="230"/>
    </location>
</feature>
<name>A0AAE0DLS4_9LECA</name>
<dbReference type="Proteomes" id="UP001276659">
    <property type="component" value="Unassembled WGS sequence"/>
</dbReference>
<dbReference type="AlphaFoldDB" id="A0AAE0DLS4"/>
<reference evidence="2" key="1">
    <citation type="submission" date="2022-11" db="EMBL/GenBank/DDBJ databases">
        <title>Chromosomal genome sequence assembly and mating type (MAT) locus characterization of the leprose asexual lichenized fungus Lepraria neglecta (Nyl.) Erichsen.</title>
        <authorList>
            <person name="Allen J.L."/>
            <person name="Pfeffer B."/>
        </authorList>
    </citation>
    <scope>NUCLEOTIDE SEQUENCE</scope>
    <source>
        <strain evidence="2">Allen 5258</strain>
    </source>
</reference>
<evidence type="ECO:0000313" key="2">
    <source>
        <dbReference type="EMBL" id="KAK3171703.1"/>
    </source>
</evidence>
<protein>
    <submittedName>
        <fullName evidence="2">Uncharacterized protein</fullName>
    </submittedName>
</protein>
<dbReference type="EMBL" id="JASNWA010000008">
    <property type="protein sequence ID" value="KAK3171703.1"/>
    <property type="molecule type" value="Genomic_DNA"/>
</dbReference>
<feature type="compositionally biased region" description="Polar residues" evidence="1">
    <location>
        <begin position="219"/>
        <end position="230"/>
    </location>
</feature>
<comment type="caution">
    <text evidence="2">The sequence shown here is derived from an EMBL/GenBank/DDBJ whole genome shotgun (WGS) entry which is preliminary data.</text>
</comment>
<evidence type="ECO:0000256" key="1">
    <source>
        <dbReference type="SAM" id="MobiDB-lite"/>
    </source>
</evidence>
<proteinExistence type="predicted"/>
<gene>
    <name evidence="2" type="ORF">OEA41_003787</name>
</gene>
<organism evidence="2 3">
    <name type="scientific">Lepraria neglecta</name>
    <dbReference type="NCBI Taxonomy" id="209136"/>
    <lineage>
        <taxon>Eukaryota</taxon>
        <taxon>Fungi</taxon>
        <taxon>Dikarya</taxon>
        <taxon>Ascomycota</taxon>
        <taxon>Pezizomycotina</taxon>
        <taxon>Lecanoromycetes</taxon>
        <taxon>OSLEUM clade</taxon>
        <taxon>Lecanoromycetidae</taxon>
        <taxon>Lecanorales</taxon>
        <taxon>Lecanorineae</taxon>
        <taxon>Stereocaulaceae</taxon>
        <taxon>Lepraria</taxon>
    </lineage>
</organism>
<sequence length="230" mass="25638">MLSSQQPSHSTENAHNVNGFRIWRNAIPLETAQRAADMMDQGLPVHSKHDTHVTYETSVATYEVRDEFTKVMRAALEPYYLPYNKQIPSMPATLVSGQFLATPLNDARHTLLHTGAKNKVYVTIALSTCNRATGMYSLLRKSHHDKNPRITPVSEWEQKDIALNSGDALIWRGDVSYMLSAGGGGKWVTMLFPWGQAPPVSPPLAQQVRPQEPIDLTSDDTPSSTRYYAS</sequence>
<evidence type="ECO:0000313" key="3">
    <source>
        <dbReference type="Proteomes" id="UP001276659"/>
    </source>
</evidence>
<accession>A0AAE0DLS4</accession>